<gene>
    <name evidence="1" type="ORF">IW261DRAFT_752010</name>
</gene>
<reference evidence="1" key="1">
    <citation type="submission" date="2023-06" db="EMBL/GenBank/DDBJ databases">
        <authorList>
            <consortium name="Lawrence Berkeley National Laboratory"/>
            <person name="Ahrendt S."/>
            <person name="Sahu N."/>
            <person name="Indic B."/>
            <person name="Wong-Bajracharya J."/>
            <person name="Merenyi Z."/>
            <person name="Ke H.-M."/>
            <person name="Monk M."/>
            <person name="Kocsube S."/>
            <person name="Drula E."/>
            <person name="Lipzen A."/>
            <person name="Balint B."/>
            <person name="Henrissat B."/>
            <person name="Andreopoulos B."/>
            <person name="Martin F.M."/>
            <person name="Harder C.B."/>
            <person name="Rigling D."/>
            <person name="Ford K.L."/>
            <person name="Foster G.D."/>
            <person name="Pangilinan J."/>
            <person name="Papanicolaou A."/>
            <person name="Barry K."/>
            <person name="LaButti K."/>
            <person name="Viragh M."/>
            <person name="Koriabine M."/>
            <person name="Yan M."/>
            <person name="Riley R."/>
            <person name="Champramary S."/>
            <person name="Plett K.L."/>
            <person name="Tsai I.J."/>
            <person name="Slot J."/>
            <person name="Sipos G."/>
            <person name="Plett J."/>
            <person name="Nagy L.G."/>
            <person name="Grigoriev I.V."/>
        </authorList>
    </citation>
    <scope>NUCLEOTIDE SEQUENCE</scope>
    <source>
        <strain evidence="1">ICMP 16352</strain>
    </source>
</reference>
<dbReference type="Proteomes" id="UP001175227">
    <property type="component" value="Unassembled WGS sequence"/>
</dbReference>
<evidence type="ECO:0000313" key="1">
    <source>
        <dbReference type="EMBL" id="KAK0485806.1"/>
    </source>
</evidence>
<evidence type="ECO:0000313" key="2">
    <source>
        <dbReference type="Proteomes" id="UP001175227"/>
    </source>
</evidence>
<dbReference type="AlphaFoldDB" id="A0AA39PKB1"/>
<protein>
    <submittedName>
        <fullName evidence="1">Uncharacterized protein</fullName>
    </submittedName>
</protein>
<dbReference type="EMBL" id="JAUEPR010000004">
    <property type="protein sequence ID" value="KAK0485806.1"/>
    <property type="molecule type" value="Genomic_DNA"/>
</dbReference>
<sequence>MPSPGRAVLGLSRFLFLYSRPIPCAMYLVSTEIILAVNVRCSKRRSCHGSGVTRYAGILLPNWYPIFHLNYQYSEPRVQLNSYAVKRNGSATLSRVCPKQEKSVSIAPDCSPALRFLQLLSISFIDASNSYPVPLSVMQANSCKYYILLLLV</sequence>
<comment type="caution">
    <text evidence="1">The sequence shown here is derived from an EMBL/GenBank/DDBJ whole genome shotgun (WGS) entry which is preliminary data.</text>
</comment>
<proteinExistence type="predicted"/>
<accession>A0AA39PKB1</accession>
<name>A0AA39PKB1_9AGAR</name>
<keyword evidence="2" id="KW-1185">Reference proteome</keyword>
<organism evidence="1 2">
    <name type="scientific">Armillaria novae-zelandiae</name>
    <dbReference type="NCBI Taxonomy" id="153914"/>
    <lineage>
        <taxon>Eukaryota</taxon>
        <taxon>Fungi</taxon>
        <taxon>Dikarya</taxon>
        <taxon>Basidiomycota</taxon>
        <taxon>Agaricomycotina</taxon>
        <taxon>Agaricomycetes</taxon>
        <taxon>Agaricomycetidae</taxon>
        <taxon>Agaricales</taxon>
        <taxon>Marasmiineae</taxon>
        <taxon>Physalacriaceae</taxon>
        <taxon>Armillaria</taxon>
    </lineage>
</organism>